<keyword evidence="1" id="KW-0175">Coiled coil</keyword>
<feature type="coiled-coil region" evidence="1">
    <location>
        <begin position="132"/>
        <end position="197"/>
    </location>
</feature>
<organism evidence="4 7">
    <name type="scientific">Didymodactylos carnosus</name>
    <dbReference type="NCBI Taxonomy" id="1234261"/>
    <lineage>
        <taxon>Eukaryota</taxon>
        <taxon>Metazoa</taxon>
        <taxon>Spiralia</taxon>
        <taxon>Gnathifera</taxon>
        <taxon>Rotifera</taxon>
        <taxon>Eurotatoria</taxon>
        <taxon>Bdelloidea</taxon>
        <taxon>Philodinida</taxon>
        <taxon>Philodinidae</taxon>
        <taxon>Didymodactylos</taxon>
    </lineage>
</organism>
<dbReference type="AlphaFoldDB" id="A0A814BV69"/>
<proteinExistence type="predicted"/>
<name>A0A814BV69_9BILA</name>
<protein>
    <submittedName>
        <fullName evidence="4">Uncharacterized protein</fullName>
    </submittedName>
</protein>
<dbReference type="Proteomes" id="UP000681722">
    <property type="component" value="Unassembled WGS sequence"/>
</dbReference>
<feature type="coiled-coil region" evidence="1">
    <location>
        <begin position="50"/>
        <end position="77"/>
    </location>
</feature>
<dbReference type="EMBL" id="CAJNOQ010001992">
    <property type="protein sequence ID" value="CAF0931837.1"/>
    <property type="molecule type" value="Genomic_DNA"/>
</dbReference>
<evidence type="ECO:0000256" key="1">
    <source>
        <dbReference type="SAM" id="Coils"/>
    </source>
</evidence>
<dbReference type="OrthoDB" id="10010209at2759"/>
<dbReference type="Proteomes" id="UP000663829">
    <property type="component" value="Unassembled WGS sequence"/>
</dbReference>
<dbReference type="EMBL" id="CAJOBC010001992">
    <property type="protein sequence ID" value="CAF3709697.1"/>
    <property type="molecule type" value="Genomic_DNA"/>
</dbReference>
<evidence type="ECO:0000313" key="7">
    <source>
        <dbReference type="Proteomes" id="UP000663829"/>
    </source>
</evidence>
<dbReference type="Proteomes" id="UP000682733">
    <property type="component" value="Unassembled WGS sequence"/>
</dbReference>
<evidence type="ECO:0000313" key="3">
    <source>
        <dbReference type="EMBL" id="CAF0742921.1"/>
    </source>
</evidence>
<accession>A0A814BV69</accession>
<comment type="caution">
    <text evidence="4">The sequence shown here is derived from an EMBL/GenBank/DDBJ whole genome shotgun (WGS) entry which is preliminary data.</text>
</comment>
<sequence length="315" mass="37994">MTLSMRSTSLYRSHSMPRKYDSSLKLNSSSDSRSILSREKVFKIGSELHRQTVKEAEKKFETQLAKKENELRLAINRRQRTPDINEKIKAKEDLEVLRSSLNKDYEQLIKIYINEHKDKVDQIEKYMSRCSRDELELHRVESQRKLQEALQDAEMQAEKTRLELINQINREQETVCKQKLAQQKETYDRLLDEQAKRLRAEFSLEFNEQQTKYEQKLLAMKRHDHEYTQQEIEQLKRNYDEKIKYLQEIPEQKNLDIAQLKGNLARIEYENRELKKLVYDLRSDFFQFVEQQKQSTYQSVLLLPSRNRYAIEETF</sequence>
<reference evidence="4" key="1">
    <citation type="submission" date="2021-02" db="EMBL/GenBank/DDBJ databases">
        <authorList>
            <person name="Nowell W R."/>
        </authorList>
    </citation>
    <scope>NUCLEOTIDE SEQUENCE</scope>
</reference>
<feature type="compositionally biased region" description="Polar residues" evidence="2">
    <location>
        <begin position="1"/>
        <end position="12"/>
    </location>
</feature>
<gene>
    <name evidence="4" type="ORF">GPM918_LOCUS10226</name>
    <name evidence="3" type="ORF">OVA965_LOCUS1552</name>
    <name evidence="6" type="ORF">SRO942_LOCUS10227</name>
    <name evidence="5" type="ORF">TMI583_LOCUS1552</name>
</gene>
<evidence type="ECO:0000256" key="2">
    <source>
        <dbReference type="SAM" id="MobiDB-lite"/>
    </source>
</evidence>
<evidence type="ECO:0000313" key="4">
    <source>
        <dbReference type="EMBL" id="CAF0931837.1"/>
    </source>
</evidence>
<evidence type="ECO:0000313" key="6">
    <source>
        <dbReference type="EMBL" id="CAF3709697.1"/>
    </source>
</evidence>
<dbReference type="Proteomes" id="UP000677228">
    <property type="component" value="Unassembled WGS sequence"/>
</dbReference>
<keyword evidence="7" id="KW-1185">Reference proteome</keyword>
<feature type="region of interest" description="Disordered" evidence="2">
    <location>
        <begin position="1"/>
        <end position="28"/>
    </location>
</feature>
<evidence type="ECO:0000313" key="5">
    <source>
        <dbReference type="EMBL" id="CAF3520603.1"/>
    </source>
</evidence>
<dbReference type="EMBL" id="CAJNOK010000291">
    <property type="protein sequence ID" value="CAF0742921.1"/>
    <property type="molecule type" value="Genomic_DNA"/>
</dbReference>
<dbReference type="EMBL" id="CAJOBA010000291">
    <property type="protein sequence ID" value="CAF3520603.1"/>
    <property type="molecule type" value="Genomic_DNA"/>
</dbReference>